<dbReference type="InterPro" id="IPR008949">
    <property type="entry name" value="Isoprenoid_synthase_dom_sf"/>
</dbReference>
<dbReference type="InterPro" id="IPR001906">
    <property type="entry name" value="Terpene_synth_N"/>
</dbReference>
<dbReference type="Gene3D" id="1.10.600.10">
    <property type="entry name" value="Farnesyl Diphosphate Synthase"/>
    <property type="match status" value="1"/>
</dbReference>
<proteinExistence type="predicted"/>
<dbReference type="Gene3D" id="1.50.10.130">
    <property type="entry name" value="Terpene synthase, N-terminal domain"/>
    <property type="match status" value="1"/>
</dbReference>
<evidence type="ECO:0000259" key="3">
    <source>
        <dbReference type="Pfam" id="PF01397"/>
    </source>
</evidence>
<dbReference type="PANTHER" id="PTHR31225">
    <property type="entry name" value="OS04G0344100 PROTEIN-RELATED"/>
    <property type="match status" value="1"/>
</dbReference>
<dbReference type="OrthoDB" id="1877784at2759"/>
<dbReference type="InParanoid" id="A0A2G5DK78"/>
<evidence type="ECO:0000256" key="2">
    <source>
        <dbReference type="ARBA" id="ARBA00023239"/>
    </source>
</evidence>
<dbReference type="InterPro" id="IPR008930">
    <property type="entry name" value="Terpenoid_cyclase/PrenylTrfase"/>
</dbReference>
<dbReference type="AlphaFoldDB" id="A0A2G5DK78"/>
<evidence type="ECO:0000256" key="1">
    <source>
        <dbReference type="ARBA" id="ARBA00022842"/>
    </source>
</evidence>
<accession>A0A2G5DK78</accession>
<dbReference type="InterPro" id="IPR050148">
    <property type="entry name" value="Terpene_synthase-like"/>
</dbReference>
<dbReference type="STRING" id="218851.A0A2G5DK78"/>
<sequence>MNLRLAGNPPSSRSAMNPRLVGNLPSSGLAITPGLKNGATKCSNSTNASWDATPEVKQHFHPSVWDGHDFTSASTKDLIDERRLIDLKREVKDMFSLAAVDSFQELDLIDNIQRLGVAYSRMKLNTYYNGHTMMIILISLIKILARMNMRNCLMFLYDVFKKFKDEKGEFHANLASDVHTMLSLYEASYLSFRGEDIMDEAMNFSAKHLNSMLKYLSSPLALQVQHALTMSIQRSPERVYARYYISIYQQDISRNETLLEFAKLDYNFVQFLHQKEINELQSWWEHIDLRSKLQCDFRRRVVEAYAINNNVYFEPQFTQGRIHLAKQWTILA</sequence>
<reference evidence="4 5" key="1">
    <citation type="submission" date="2017-09" db="EMBL/GenBank/DDBJ databases">
        <title>WGS assembly of Aquilegia coerulea Goldsmith.</title>
        <authorList>
            <person name="Hodges S."/>
            <person name="Kramer E."/>
            <person name="Nordborg M."/>
            <person name="Tomkins J."/>
            <person name="Borevitz J."/>
            <person name="Derieg N."/>
            <person name="Yan J."/>
            <person name="Mihaltcheva S."/>
            <person name="Hayes R.D."/>
            <person name="Rokhsar D."/>
        </authorList>
    </citation>
    <scope>NUCLEOTIDE SEQUENCE [LARGE SCALE GENOMIC DNA]</scope>
    <source>
        <strain evidence="5">cv. Goldsmith</strain>
    </source>
</reference>
<keyword evidence="1" id="KW-0460">Magnesium</keyword>
<dbReference type="Proteomes" id="UP000230069">
    <property type="component" value="Unassembled WGS sequence"/>
</dbReference>
<evidence type="ECO:0000313" key="5">
    <source>
        <dbReference type="Proteomes" id="UP000230069"/>
    </source>
</evidence>
<evidence type="ECO:0000313" key="4">
    <source>
        <dbReference type="EMBL" id="PIA43925.1"/>
    </source>
</evidence>
<keyword evidence="2" id="KW-0456">Lyase</keyword>
<gene>
    <name evidence="4" type="ORF">AQUCO_01800166v1</name>
</gene>
<feature type="domain" description="Terpene synthase N-terminal" evidence="3">
    <location>
        <begin position="158"/>
        <end position="228"/>
    </location>
</feature>
<keyword evidence="5" id="KW-1185">Reference proteome</keyword>
<organism evidence="4 5">
    <name type="scientific">Aquilegia coerulea</name>
    <name type="common">Rocky mountain columbine</name>
    <dbReference type="NCBI Taxonomy" id="218851"/>
    <lineage>
        <taxon>Eukaryota</taxon>
        <taxon>Viridiplantae</taxon>
        <taxon>Streptophyta</taxon>
        <taxon>Embryophyta</taxon>
        <taxon>Tracheophyta</taxon>
        <taxon>Spermatophyta</taxon>
        <taxon>Magnoliopsida</taxon>
        <taxon>Ranunculales</taxon>
        <taxon>Ranunculaceae</taxon>
        <taxon>Thalictroideae</taxon>
        <taxon>Aquilegia</taxon>
    </lineage>
</organism>
<dbReference type="Pfam" id="PF01397">
    <property type="entry name" value="Terpene_synth"/>
    <property type="match status" value="1"/>
</dbReference>
<dbReference type="GO" id="GO:0010333">
    <property type="term" value="F:terpene synthase activity"/>
    <property type="evidence" value="ECO:0007669"/>
    <property type="project" value="InterPro"/>
</dbReference>
<dbReference type="SUPFAM" id="SSF48239">
    <property type="entry name" value="Terpenoid cyclases/Protein prenyltransferases"/>
    <property type="match status" value="1"/>
</dbReference>
<dbReference type="EMBL" id="KZ305035">
    <property type="protein sequence ID" value="PIA43925.1"/>
    <property type="molecule type" value="Genomic_DNA"/>
</dbReference>
<dbReference type="SUPFAM" id="SSF48576">
    <property type="entry name" value="Terpenoid synthases"/>
    <property type="match status" value="1"/>
</dbReference>
<dbReference type="InterPro" id="IPR036965">
    <property type="entry name" value="Terpene_synth_N_sf"/>
</dbReference>
<dbReference type="GO" id="GO:0016114">
    <property type="term" value="P:terpenoid biosynthetic process"/>
    <property type="evidence" value="ECO:0007669"/>
    <property type="project" value="InterPro"/>
</dbReference>
<dbReference type="PANTHER" id="PTHR31225:SF93">
    <property type="entry name" value="ALPHA-HUMULENE_(-)-(E)-BETA-CARYOPHYLLENE SYNTHASE"/>
    <property type="match status" value="1"/>
</dbReference>
<protein>
    <recommendedName>
        <fullName evidence="3">Terpene synthase N-terminal domain-containing protein</fullName>
    </recommendedName>
</protein>
<name>A0A2G5DK78_AQUCA</name>